<feature type="chain" id="PRO_5042811400" evidence="1">
    <location>
        <begin position="19"/>
        <end position="76"/>
    </location>
</feature>
<organism evidence="2 3">
    <name type="scientific">Achaetomium macrosporum</name>
    <dbReference type="NCBI Taxonomy" id="79813"/>
    <lineage>
        <taxon>Eukaryota</taxon>
        <taxon>Fungi</taxon>
        <taxon>Dikarya</taxon>
        <taxon>Ascomycota</taxon>
        <taxon>Pezizomycotina</taxon>
        <taxon>Sordariomycetes</taxon>
        <taxon>Sordariomycetidae</taxon>
        <taxon>Sordariales</taxon>
        <taxon>Chaetomiaceae</taxon>
        <taxon>Achaetomium</taxon>
    </lineage>
</organism>
<accession>A0AAN7C3Q1</accession>
<name>A0AAN7C3Q1_9PEZI</name>
<evidence type="ECO:0000256" key="1">
    <source>
        <dbReference type="SAM" id="SignalP"/>
    </source>
</evidence>
<keyword evidence="1" id="KW-0732">Signal</keyword>
<protein>
    <submittedName>
        <fullName evidence="2">Uncharacterized protein</fullName>
    </submittedName>
</protein>
<evidence type="ECO:0000313" key="3">
    <source>
        <dbReference type="Proteomes" id="UP001303760"/>
    </source>
</evidence>
<proteinExistence type="predicted"/>
<dbReference type="EMBL" id="MU860405">
    <property type="protein sequence ID" value="KAK4234187.1"/>
    <property type="molecule type" value="Genomic_DNA"/>
</dbReference>
<reference evidence="2" key="1">
    <citation type="journal article" date="2023" name="Mol. Phylogenet. Evol.">
        <title>Genome-scale phylogeny and comparative genomics of the fungal order Sordariales.</title>
        <authorList>
            <person name="Hensen N."/>
            <person name="Bonometti L."/>
            <person name="Westerberg I."/>
            <person name="Brannstrom I.O."/>
            <person name="Guillou S."/>
            <person name="Cros-Aarteil S."/>
            <person name="Calhoun S."/>
            <person name="Haridas S."/>
            <person name="Kuo A."/>
            <person name="Mondo S."/>
            <person name="Pangilinan J."/>
            <person name="Riley R."/>
            <person name="LaButti K."/>
            <person name="Andreopoulos B."/>
            <person name="Lipzen A."/>
            <person name="Chen C."/>
            <person name="Yan M."/>
            <person name="Daum C."/>
            <person name="Ng V."/>
            <person name="Clum A."/>
            <person name="Steindorff A."/>
            <person name="Ohm R.A."/>
            <person name="Martin F."/>
            <person name="Silar P."/>
            <person name="Natvig D.O."/>
            <person name="Lalanne C."/>
            <person name="Gautier V."/>
            <person name="Ament-Velasquez S.L."/>
            <person name="Kruys A."/>
            <person name="Hutchinson M.I."/>
            <person name="Powell A.J."/>
            <person name="Barry K."/>
            <person name="Miller A.N."/>
            <person name="Grigoriev I.V."/>
            <person name="Debuchy R."/>
            <person name="Gladieux P."/>
            <person name="Hiltunen Thoren M."/>
            <person name="Johannesson H."/>
        </authorList>
    </citation>
    <scope>NUCLEOTIDE SEQUENCE</scope>
    <source>
        <strain evidence="2">CBS 532.94</strain>
    </source>
</reference>
<keyword evidence="3" id="KW-1185">Reference proteome</keyword>
<gene>
    <name evidence="2" type="ORF">C8A03DRAFT_18866</name>
</gene>
<feature type="signal peptide" evidence="1">
    <location>
        <begin position="1"/>
        <end position="18"/>
    </location>
</feature>
<reference evidence="2" key="2">
    <citation type="submission" date="2023-05" db="EMBL/GenBank/DDBJ databases">
        <authorList>
            <consortium name="Lawrence Berkeley National Laboratory"/>
            <person name="Steindorff A."/>
            <person name="Hensen N."/>
            <person name="Bonometti L."/>
            <person name="Westerberg I."/>
            <person name="Brannstrom I.O."/>
            <person name="Guillou S."/>
            <person name="Cros-Aarteil S."/>
            <person name="Calhoun S."/>
            <person name="Haridas S."/>
            <person name="Kuo A."/>
            <person name="Mondo S."/>
            <person name="Pangilinan J."/>
            <person name="Riley R."/>
            <person name="Labutti K."/>
            <person name="Andreopoulos B."/>
            <person name="Lipzen A."/>
            <person name="Chen C."/>
            <person name="Yanf M."/>
            <person name="Daum C."/>
            <person name="Ng V."/>
            <person name="Clum A."/>
            <person name="Ohm R."/>
            <person name="Martin F."/>
            <person name="Silar P."/>
            <person name="Natvig D."/>
            <person name="Lalanne C."/>
            <person name="Gautier V."/>
            <person name="Ament-Velasquez S.L."/>
            <person name="Kruys A."/>
            <person name="Hutchinson M.I."/>
            <person name="Powell A.J."/>
            <person name="Barry K."/>
            <person name="Miller A.N."/>
            <person name="Grigoriev I.V."/>
            <person name="Debuchy R."/>
            <person name="Gladieux P."/>
            <person name="Thoren M.H."/>
            <person name="Johannesson H."/>
        </authorList>
    </citation>
    <scope>NUCLEOTIDE SEQUENCE</scope>
    <source>
        <strain evidence="2">CBS 532.94</strain>
    </source>
</reference>
<dbReference type="AlphaFoldDB" id="A0AAN7C3Q1"/>
<evidence type="ECO:0000313" key="2">
    <source>
        <dbReference type="EMBL" id="KAK4234187.1"/>
    </source>
</evidence>
<sequence>MKSSIQVFLFFLLGPVAGLAIPGTPRQRSQTQFAVVDFFGKGACHSILTSCRVDADCCSGLRCGTFDDESLCVPGG</sequence>
<comment type="caution">
    <text evidence="2">The sequence shown here is derived from an EMBL/GenBank/DDBJ whole genome shotgun (WGS) entry which is preliminary data.</text>
</comment>
<dbReference type="Proteomes" id="UP001303760">
    <property type="component" value="Unassembled WGS sequence"/>
</dbReference>